<sequence length="169" mass="19018">MLVLETERLRLRWYAEADAPFILKLLNEPSWIANIGQRNVHTLDDARTWIRERLIGNYEKQGFGFWAVERRADGALMGMCGLVKRDTLPAVDIGYAFLPAFWGQGYAREAAAACLDYAHRVLGLRRVLAITGPDNAASAGVLEAIGLTYEDTRVLEGEERLTRVFSIDF</sequence>
<dbReference type="SUPFAM" id="SSF55729">
    <property type="entry name" value="Acyl-CoA N-acyltransferases (Nat)"/>
    <property type="match status" value="1"/>
</dbReference>
<dbReference type="RefSeq" id="WP_320422455.1">
    <property type="nucleotide sequence ID" value="NZ_JAXCLA010000003.1"/>
</dbReference>
<dbReference type="PANTHER" id="PTHR43792">
    <property type="entry name" value="GNAT FAMILY, PUTATIVE (AFU_ORTHOLOGUE AFUA_3G00765)-RELATED-RELATED"/>
    <property type="match status" value="1"/>
</dbReference>
<evidence type="ECO:0000313" key="2">
    <source>
        <dbReference type="EMBL" id="MDY0744537.1"/>
    </source>
</evidence>
<reference evidence="2 3" key="1">
    <citation type="submission" date="2023-11" db="EMBL/GenBank/DDBJ databases">
        <title>Paucibacter sp. nov., isolated from fresh soil in Korea.</title>
        <authorList>
            <person name="Le N.T.T."/>
        </authorList>
    </citation>
    <scope>NUCLEOTIDE SEQUENCE [LARGE SCALE GENOMIC DNA]</scope>
    <source>
        <strain evidence="2 3">R3-3</strain>
    </source>
</reference>
<evidence type="ECO:0000259" key="1">
    <source>
        <dbReference type="PROSITE" id="PS51186"/>
    </source>
</evidence>
<protein>
    <submittedName>
        <fullName evidence="2">GNAT family N-acetyltransferase</fullName>
    </submittedName>
</protein>
<keyword evidence="3" id="KW-1185">Reference proteome</keyword>
<feature type="domain" description="N-acetyltransferase" evidence="1">
    <location>
        <begin position="9"/>
        <end position="169"/>
    </location>
</feature>
<proteinExistence type="predicted"/>
<dbReference type="PANTHER" id="PTHR43792:SF1">
    <property type="entry name" value="N-ACETYLTRANSFERASE DOMAIN-CONTAINING PROTEIN"/>
    <property type="match status" value="1"/>
</dbReference>
<dbReference type="InterPro" id="IPR051531">
    <property type="entry name" value="N-acetyltransferase"/>
</dbReference>
<dbReference type="Gene3D" id="3.40.630.30">
    <property type="match status" value="1"/>
</dbReference>
<dbReference type="InterPro" id="IPR000182">
    <property type="entry name" value="GNAT_dom"/>
</dbReference>
<comment type="caution">
    <text evidence="2">The sequence shown here is derived from an EMBL/GenBank/DDBJ whole genome shotgun (WGS) entry which is preliminary data.</text>
</comment>
<dbReference type="Pfam" id="PF13302">
    <property type="entry name" value="Acetyltransf_3"/>
    <property type="match status" value="1"/>
</dbReference>
<dbReference type="EMBL" id="JAXCLA010000003">
    <property type="protein sequence ID" value="MDY0744537.1"/>
    <property type="molecule type" value="Genomic_DNA"/>
</dbReference>
<dbReference type="PROSITE" id="PS51186">
    <property type="entry name" value="GNAT"/>
    <property type="match status" value="1"/>
</dbReference>
<dbReference type="Proteomes" id="UP001285263">
    <property type="component" value="Unassembled WGS sequence"/>
</dbReference>
<gene>
    <name evidence="2" type="ORF">SNE35_08465</name>
</gene>
<dbReference type="InterPro" id="IPR016181">
    <property type="entry name" value="Acyl_CoA_acyltransferase"/>
</dbReference>
<evidence type="ECO:0000313" key="3">
    <source>
        <dbReference type="Proteomes" id="UP001285263"/>
    </source>
</evidence>
<accession>A0ABU5DHC9</accession>
<organism evidence="2 3">
    <name type="scientific">Roseateles agri</name>
    <dbReference type="NCBI Taxonomy" id="3098619"/>
    <lineage>
        <taxon>Bacteria</taxon>
        <taxon>Pseudomonadati</taxon>
        <taxon>Pseudomonadota</taxon>
        <taxon>Betaproteobacteria</taxon>
        <taxon>Burkholderiales</taxon>
        <taxon>Sphaerotilaceae</taxon>
        <taxon>Roseateles</taxon>
    </lineage>
</organism>
<name>A0ABU5DHC9_9BURK</name>